<dbReference type="GO" id="GO:0005524">
    <property type="term" value="F:ATP binding"/>
    <property type="evidence" value="ECO:0007669"/>
    <property type="project" value="UniProtKB-KW"/>
</dbReference>
<evidence type="ECO:0000256" key="4">
    <source>
        <dbReference type="ARBA" id="ARBA00022741"/>
    </source>
</evidence>
<dbReference type="Pfam" id="PF00664">
    <property type="entry name" value="ABC_membrane"/>
    <property type="match status" value="1"/>
</dbReference>
<dbReference type="PROSITE" id="PS50929">
    <property type="entry name" value="ABC_TM1F"/>
    <property type="match status" value="1"/>
</dbReference>
<dbReference type="CDD" id="cd03253">
    <property type="entry name" value="ABCC_ATM1_transporter"/>
    <property type="match status" value="1"/>
</dbReference>
<dbReference type="Pfam" id="PF00005">
    <property type="entry name" value="ABC_tran"/>
    <property type="match status" value="1"/>
</dbReference>
<feature type="transmembrane region" description="Helical" evidence="8">
    <location>
        <begin position="68"/>
        <end position="89"/>
    </location>
</feature>
<dbReference type="PATRIC" id="fig|104102.12.peg.1336"/>
<dbReference type="GO" id="GO:0140359">
    <property type="term" value="F:ABC-type transporter activity"/>
    <property type="evidence" value="ECO:0007669"/>
    <property type="project" value="InterPro"/>
</dbReference>
<dbReference type="SMART" id="SM00382">
    <property type="entry name" value="AAA"/>
    <property type="match status" value="1"/>
</dbReference>
<accession>A0A149TUZ2</accession>
<keyword evidence="4" id="KW-0547">Nucleotide-binding</keyword>
<dbReference type="Proteomes" id="UP000075411">
    <property type="component" value="Unassembled WGS sequence"/>
</dbReference>
<dbReference type="InterPro" id="IPR003439">
    <property type="entry name" value="ABC_transporter-like_ATP-bd"/>
</dbReference>
<dbReference type="PROSITE" id="PS50893">
    <property type="entry name" value="ABC_TRANSPORTER_2"/>
    <property type="match status" value="1"/>
</dbReference>
<dbReference type="CDD" id="cd18582">
    <property type="entry name" value="ABC_6TM_ATM1_ABCB7"/>
    <property type="match status" value="1"/>
</dbReference>
<evidence type="ECO:0000313" key="12">
    <source>
        <dbReference type="Proteomes" id="UP000075411"/>
    </source>
</evidence>
<dbReference type="PROSITE" id="PS00211">
    <property type="entry name" value="ABC_TRANSPORTER_1"/>
    <property type="match status" value="1"/>
</dbReference>
<keyword evidence="3 8" id="KW-0812">Transmembrane</keyword>
<feature type="transmembrane region" description="Helical" evidence="8">
    <location>
        <begin position="180"/>
        <end position="201"/>
    </location>
</feature>
<dbReference type="InterPro" id="IPR027417">
    <property type="entry name" value="P-loop_NTPase"/>
</dbReference>
<protein>
    <submittedName>
        <fullName evidence="11">Metal ABC transporter permease</fullName>
    </submittedName>
</protein>
<evidence type="ECO:0000256" key="5">
    <source>
        <dbReference type="ARBA" id="ARBA00022840"/>
    </source>
</evidence>
<feature type="domain" description="ABC transmembrane type-1" evidence="10">
    <location>
        <begin position="69"/>
        <end position="352"/>
    </location>
</feature>
<keyword evidence="7 8" id="KW-0472">Membrane</keyword>
<evidence type="ECO:0000313" key="11">
    <source>
        <dbReference type="EMBL" id="KXV56958.1"/>
    </source>
</evidence>
<reference evidence="11 12" key="1">
    <citation type="submission" date="2015-06" db="EMBL/GenBank/DDBJ databases">
        <title>Improved classification and identification of acetic acid bacteria using matrix-assisted laser desorption/ionization time-of-flight mass spectrometry; Gluconobacter nephelii and Gluconobacter uchimurae are later heterotypic synonyms of Gluconobacter japonicus and Gluconobacter oxydans, respectively.</title>
        <authorList>
            <person name="Li L."/>
            <person name="Cleenwerck I."/>
            <person name="De Vuyst L."/>
            <person name="Vandamme P."/>
        </authorList>
    </citation>
    <scope>NUCLEOTIDE SEQUENCE [LARGE SCALE GENOMIC DNA]</scope>
    <source>
        <strain evidence="11 12">LMG 1663</strain>
    </source>
</reference>
<evidence type="ECO:0000256" key="2">
    <source>
        <dbReference type="ARBA" id="ARBA00022448"/>
    </source>
</evidence>
<dbReference type="GO" id="GO:0016887">
    <property type="term" value="F:ATP hydrolysis activity"/>
    <property type="evidence" value="ECO:0007669"/>
    <property type="project" value="InterPro"/>
</dbReference>
<dbReference type="SUPFAM" id="SSF90123">
    <property type="entry name" value="ABC transporter transmembrane region"/>
    <property type="match status" value="1"/>
</dbReference>
<evidence type="ECO:0000259" key="9">
    <source>
        <dbReference type="PROSITE" id="PS50893"/>
    </source>
</evidence>
<organism evidence="11 12">
    <name type="scientific">Acetobacter tropicalis</name>
    <dbReference type="NCBI Taxonomy" id="104102"/>
    <lineage>
        <taxon>Bacteria</taxon>
        <taxon>Pseudomonadati</taxon>
        <taxon>Pseudomonadota</taxon>
        <taxon>Alphaproteobacteria</taxon>
        <taxon>Acetobacterales</taxon>
        <taxon>Acetobacteraceae</taxon>
        <taxon>Acetobacter</taxon>
    </lineage>
</organism>
<sequence length="641" mass="70809">MTQLYIWSARGSGKVQRGCKIRKACHIRLMSPRQRRISGPPEQSASVTLSRLLPYLWPRENRSLRWRVILVLLVMVGGELATLAVPLAYSKVVDRLSHPQSLALAPVALIIGYGLVRLVSAALTNLRDSLFAPVRFRVARQAAFRSFEHMHKLSLRFHLDRRTGGVTRAIERGTEGVETLLRMGMSLSPTILQALLVAVVIWRVFDWRYVVLIGVMIAAYIGFTVKFTAWRLGIRREMNETNSEATGKALDSLLNYETVKYFGNEAHEAKRYDNAQARYEQAARKTQYSLGLLNFGQAAIIAVALTLIMLLAGRDVEAGRISVGQFVMVNTYLLQLYGPLNFLGSVYSAIRTAMVDLEHMFGLVEEDVEVADPLHPLPIAAHLQDSDAAEVEFRDVRFGYGPEREILHGVSFVAQPGKKLAIVGSTGAGKSTISRLLFRFYDVWSGAVMVDGHDVRAYRQADLRAAIGVVPQDTVLFNETIGYNIAYGRLDASPSAVEQAARLAQIHDFIMSLPEGYNTQVGERGLKLSGGEKQRVAIARTILKDPRVLVLDEATSALDTHTEQEIQVALKTVSARRTTLVIAHRLSTIVDADEILVMGQGRVLERGTHEALLAAGGHYAAMWAAQGAEGVTERLAEAVSR</sequence>
<dbReference type="InterPro" id="IPR036640">
    <property type="entry name" value="ABC1_TM_sf"/>
</dbReference>
<dbReference type="PANTHER" id="PTHR24221:SF654">
    <property type="entry name" value="ATP-BINDING CASSETTE SUB-FAMILY B MEMBER 6"/>
    <property type="match status" value="1"/>
</dbReference>
<evidence type="ECO:0000256" key="1">
    <source>
        <dbReference type="ARBA" id="ARBA00004651"/>
    </source>
</evidence>
<feature type="transmembrane region" description="Helical" evidence="8">
    <location>
        <begin position="207"/>
        <end position="229"/>
    </location>
</feature>
<evidence type="ECO:0000259" key="10">
    <source>
        <dbReference type="PROSITE" id="PS50929"/>
    </source>
</evidence>
<comment type="subcellular location">
    <subcellularLocation>
        <location evidence="1">Cell membrane</location>
        <topology evidence="1">Multi-pass membrane protein</topology>
    </subcellularLocation>
</comment>
<proteinExistence type="predicted"/>
<dbReference type="PANTHER" id="PTHR24221">
    <property type="entry name" value="ATP-BINDING CASSETTE SUB-FAMILY B"/>
    <property type="match status" value="1"/>
</dbReference>
<comment type="caution">
    <text evidence="11">The sequence shown here is derived from an EMBL/GenBank/DDBJ whole genome shotgun (WGS) entry which is preliminary data.</text>
</comment>
<keyword evidence="2" id="KW-0813">Transport</keyword>
<feature type="transmembrane region" description="Helical" evidence="8">
    <location>
        <begin position="101"/>
        <end position="119"/>
    </location>
</feature>
<keyword evidence="6 8" id="KW-1133">Transmembrane helix</keyword>
<dbReference type="FunFam" id="3.40.50.300:FF:000186">
    <property type="entry name" value="ATP-binding cassette sub-family B member 7, mitochondrial"/>
    <property type="match status" value="1"/>
</dbReference>
<dbReference type="SUPFAM" id="SSF52540">
    <property type="entry name" value="P-loop containing nucleoside triphosphate hydrolases"/>
    <property type="match status" value="1"/>
</dbReference>
<gene>
    <name evidence="11" type="ORF">AD947_09900</name>
</gene>
<evidence type="ECO:0000256" key="7">
    <source>
        <dbReference type="ARBA" id="ARBA00023136"/>
    </source>
</evidence>
<feature type="transmembrane region" description="Helical" evidence="8">
    <location>
        <begin position="288"/>
        <end position="312"/>
    </location>
</feature>
<evidence type="ECO:0000256" key="3">
    <source>
        <dbReference type="ARBA" id="ARBA00022692"/>
    </source>
</evidence>
<dbReference type="GO" id="GO:0005886">
    <property type="term" value="C:plasma membrane"/>
    <property type="evidence" value="ECO:0007669"/>
    <property type="project" value="UniProtKB-SubCell"/>
</dbReference>
<dbReference type="AlphaFoldDB" id="A0A149TUZ2"/>
<keyword evidence="5" id="KW-0067">ATP-binding</keyword>
<dbReference type="Gene3D" id="3.40.50.300">
    <property type="entry name" value="P-loop containing nucleotide triphosphate hydrolases"/>
    <property type="match status" value="1"/>
</dbReference>
<name>A0A149TUZ2_9PROT</name>
<evidence type="ECO:0000256" key="6">
    <source>
        <dbReference type="ARBA" id="ARBA00022989"/>
    </source>
</evidence>
<evidence type="ECO:0000256" key="8">
    <source>
        <dbReference type="SAM" id="Phobius"/>
    </source>
</evidence>
<dbReference type="InterPro" id="IPR011527">
    <property type="entry name" value="ABC1_TM_dom"/>
</dbReference>
<dbReference type="InterPro" id="IPR003593">
    <property type="entry name" value="AAA+_ATPase"/>
</dbReference>
<dbReference type="InterPro" id="IPR039421">
    <property type="entry name" value="Type_1_exporter"/>
</dbReference>
<feature type="domain" description="ABC transporter" evidence="9">
    <location>
        <begin position="391"/>
        <end position="625"/>
    </location>
</feature>
<dbReference type="Gene3D" id="1.20.1560.10">
    <property type="entry name" value="ABC transporter type 1, transmembrane domain"/>
    <property type="match status" value="1"/>
</dbReference>
<dbReference type="InterPro" id="IPR017871">
    <property type="entry name" value="ABC_transporter-like_CS"/>
</dbReference>
<dbReference type="EMBL" id="LHZT01000123">
    <property type="protein sequence ID" value="KXV56958.1"/>
    <property type="molecule type" value="Genomic_DNA"/>
</dbReference>